<reference evidence="9 10" key="1">
    <citation type="submission" date="2024-11" db="EMBL/GenBank/DDBJ databases">
        <title>Adaptive evolution of stress response genes in parasites aligns with host niche diversity.</title>
        <authorList>
            <person name="Hahn C."/>
            <person name="Resl P."/>
        </authorList>
    </citation>
    <scope>NUCLEOTIDE SEQUENCE [LARGE SCALE GENOMIC DNA]</scope>
    <source>
        <strain evidence="9">EGGRZ-B1_66</strain>
        <tissue evidence="9">Body</tissue>
    </source>
</reference>
<organism evidence="9 10">
    <name type="scientific">Cichlidogyrus casuarinus</name>
    <dbReference type="NCBI Taxonomy" id="1844966"/>
    <lineage>
        <taxon>Eukaryota</taxon>
        <taxon>Metazoa</taxon>
        <taxon>Spiralia</taxon>
        <taxon>Lophotrochozoa</taxon>
        <taxon>Platyhelminthes</taxon>
        <taxon>Monogenea</taxon>
        <taxon>Monopisthocotylea</taxon>
        <taxon>Dactylogyridea</taxon>
        <taxon>Ancyrocephalidae</taxon>
        <taxon>Cichlidogyrus</taxon>
    </lineage>
</organism>
<evidence type="ECO:0000256" key="8">
    <source>
        <dbReference type="SAM" id="MobiDB-lite"/>
    </source>
</evidence>
<evidence type="ECO:0000256" key="5">
    <source>
        <dbReference type="ARBA" id="ARBA00034746"/>
    </source>
</evidence>
<keyword evidence="2" id="KW-1133">Transmembrane helix</keyword>
<evidence type="ECO:0000256" key="6">
    <source>
        <dbReference type="ARBA" id="ARBA00034875"/>
    </source>
</evidence>
<protein>
    <recommendedName>
        <fullName evidence="6">PAT complex subunit CCDC47</fullName>
    </recommendedName>
    <alternativeName>
        <fullName evidence="7">Coiled-coil domain-containing protein 47</fullName>
    </alternativeName>
</protein>
<evidence type="ECO:0000256" key="2">
    <source>
        <dbReference type="ARBA" id="ARBA00022989"/>
    </source>
</evidence>
<dbReference type="PANTHER" id="PTHR12883">
    <property type="entry name" value="ADIPOCYTE-SPECIFIC PROTEIN 4-RELATED"/>
    <property type="match status" value="1"/>
</dbReference>
<dbReference type="EMBL" id="JBJKFK010000162">
    <property type="protein sequence ID" value="KAL3319183.1"/>
    <property type="molecule type" value="Genomic_DNA"/>
</dbReference>
<keyword evidence="10" id="KW-1185">Reference proteome</keyword>
<sequence>MVNLFNSTVFLIFNCNFSVNCDDSDFSEFDTEEIVESSPIEPQVSEPELVTEIDPVPESPVKVEAVPEERVVPSNLGFSDDEFEVINERPDSDKEASSPLSKLGDGLKIVKVPDRFTRSWNSFHLELVIMIGLMIYLSNFQFGKNKNARLASSWFLFHKDLLDSNFSIVGDDGINQPPTNTLLKEYEHLYSLWCTGRACIEEDSEMDNWVMAMGRKRKVAQLIKDFPDLTNYITEKRGVQHSSLPGSFLLLSEVPEATSAVLTPAICKLITTYENNIEYFHFSDQYTGAKSNYEEPSESRKQAKKVLTFVFRVGDKGKCEEENMEAMKPLLQLVLHMIDKIPRIHLSKVAKSKAEAARRAVLELRLKSQHKERQEAAQVRKDEKRRAVKERIMAEEDPERARRLEEREQKRDKKKQSKMKMIKVKSM</sequence>
<comment type="similarity">
    <text evidence="5">Belongs to the CCDC47 family.</text>
</comment>
<dbReference type="AlphaFoldDB" id="A0ABD2QID9"/>
<dbReference type="Proteomes" id="UP001626550">
    <property type="component" value="Unassembled WGS sequence"/>
</dbReference>
<evidence type="ECO:0000256" key="7">
    <source>
        <dbReference type="ARBA" id="ARBA00034902"/>
    </source>
</evidence>
<feature type="compositionally biased region" description="Basic and acidic residues" evidence="8">
    <location>
        <begin position="369"/>
        <end position="411"/>
    </location>
</feature>
<name>A0ABD2QID9_9PLAT</name>
<accession>A0ABD2QID9</accession>
<keyword evidence="1" id="KW-0812">Transmembrane</keyword>
<comment type="caution">
    <text evidence="9">The sequence shown here is derived from an EMBL/GenBank/DDBJ whole genome shotgun (WGS) entry which is preliminary data.</text>
</comment>
<keyword evidence="3" id="KW-0472">Membrane</keyword>
<proteinExistence type="inferred from homology"/>
<evidence type="ECO:0000256" key="3">
    <source>
        <dbReference type="ARBA" id="ARBA00023136"/>
    </source>
</evidence>
<evidence type="ECO:0000256" key="4">
    <source>
        <dbReference type="ARBA" id="ARBA00034697"/>
    </source>
</evidence>
<dbReference type="GO" id="GO:0030867">
    <property type="term" value="C:rough endoplasmic reticulum membrane"/>
    <property type="evidence" value="ECO:0007669"/>
    <property type="project" value="UniProtKB-SubCell"/>
</dbReference>
<dbReference type="PANTHER" id="PTHR12883:SF0">
    <property type="entry name" value="PAT COMPLEX SUBUNIT CCDC47"/>
    <property type="match status" value="1"/>
</dbReference>
<dbReference type="InterPro" id="IPR012879">
    <property type="entry name" value="CCDC47"/>
</dbReference>
<comment type="subcellular location">
    <subcellularLocation>
        <location evidence="4">Rough endoplasmic reticulum membrane</location>
        <topology evidence="4">Single-pass type I membrane protein</topology>
    </subcellularLocation>
</comment>
<feature type="region of interest" description="Disordered" evidence="8">
    <location>
        <begin position="369"/>
        <end position="427"/>
    </location>
</feature>
<dbReference type="Pfam" id="PF07946">
    <property type="entry name" value="CCDC47"/>
    <property type="match status" value="2"/>
</dbReference>
<gene>
    <name evidence="9" type="primary">CCDC47</name>
    <name evidence="9" type="ORF">Ciccas_002150</name>
</gene>
<evidence type="ECO:0000313" key="10">
    <source>
        <dbReference type="Proteomes" id="UP001626550"/>
    </source>
</evidence>
<evidence type="ECO:0000313" key="9">
    <source>
        <dbReference type="EMBL" id="KAL3319183.1"/>
    </source>
</evidence>
<evidence type="ECO:0000256" key="1">
    <source>
        <dbReference type="ARBA" id="ARBA00022692"/>
    </source>
</evidence>
<feature type="compositionally biased region" description="Basic residues" evidence="8">
    <location>
        <begin position="412"/>
        <end position="427"/>
    </location>
</feature>